<dbReference type="PANTHER" id="PTHR42305">
    <property type="entry name" value="MEMBRANE PROTEIN RV1733C-RELATED"/>
    <property type="match status" value="1"/>
</dbReference>
<keyword evidence="3" id="KW-1185">Reference proteome</keyword>
<feature type="transmembrane region" description="Helical" evidence="1">
    <location>
        <begin position="145"/>
        <end position="168"/>
    </location>
</feature>
<evidence type="ECO:0000313" key="3">
    <source>
        <dbReference type="Proteomes" id="UP000516173"/>
    </source>
</evidence>
<dbReference type="GeneID" id="80348561"/>
<dbReference type="RefSeq" id="WP_187683400.1">
    <property type="nucleotide sequence ID" value="NZ_AP023396.1"/>
</dbReference>
<accession>A0A7G1KN99</accession>
<name>A0A7G1KN99_9NOCA</name>
<dbReference type="AlphaFoldDB" id="A0A7G1KN99"/>
<feature type="transmembrane region" description="Helical" evidence="1">
    <location>
        <begin position="35"/>
        <end position="59"/>
    </location>
</feature>
<keyword evidence="1" id="KW-0812">Transmembrane</keyword>
<organism evidence="2 3">
    <name type="scientific">Nocardia wallacei</name>
    <dbReference type="NCBI Taxonomy" id="480035"/>
    <lineage>
        <taxon>Bacteria</taxon>
        <taxon>Bacillati</taxon>
        <taxon>Actinomycetota</taxon>
        <taxon>Actinomycetes</taxon>
        <taxon>Mycobacteriales</taxon>
        <taxon>Nocardiaceae</taxon>
        <taxon>Nocardia</taxon>
    </lineage>
</organism>
<dbReference type="PANTHER" id="PTHR42305:SF1">
    <property type="entry name" value="MEMBRANE PROTEIN RV1733C-RELATED"/>
    <property type="match status" value="1"/>
</dbReference>
<dbReference type="EMBL" id="AP023396">
    <property type="protein sequence ID" value="BCK56311.1"/>
    <property type="molecule type" value="Genomic_DNA"/>
</dbReference>
<reference evidence="2 3" key="1">
    <citation type="submission" date="2020-08" db="EMBL/GenBank/DDBJ databases">
        <title>Genome Sequencing of Nocardia wallacei strain FMUON74 and assembly.</title>
        <authorList>
            <person name="Toyokawa M."/>
            <person name="Uesaka K."/>
        </authorList>
    </citation>
    <scope>NUCLEOTIDE SEQUENCE [LARGE SCALE GENOMIC DNA]</scope>
    <source>
        <strain evidence="2 3">FMUON74</strain>
    </source>
</reference>
<evidence type="ECO:0000313" key="2">
    <source>
        <dbReference type="EMBL" id="BCK56311.1"/>
    </source>
</evidence>
<keyword evidence="1" id="KW-0472">Membrane</keyword>
<protein>
    <recommendedName>
        <fullName evidence="4">Integral membrane protein</fullName>
    </recommendedName>
</protein>
<dbReference type="KEGG" id="nwl:NWFMUON74_40830"/>
<keyword evidence="1" id="KW-1133">Transmembrane helix</keyword>
<evidence type="ECO:0008006" key="4">
    <source>
        <dbReference type="Google" id="ProtNLM"/>
    </source>
</evidence>
<sequence>MWFGRGWPSAVSAAGRMWRSSPWSRNPLIRRSDRLLAVITLLAVVCCAVAVPVAGVIGYGRYSTAVHRMAAEKAARSLVTATVVADARYVRAARRAEASVRWRWGGRVRTTTARVPVDVVRGDRLELWVDDDGALAPAPGSPAGAAWAGVGGALVVLVVTGVAAAGVVELTRWGITRHHAAQWDAAWRRDGGL</sequence>
<gene>
    <name evidence="2" type="ORF">NWFMUON74_40830</name>
</gene>
<evidence type="ECO:0000256" key="1">
    <source>
        <dbReference type="SAM" id="Phobius"/>
    </source>
</evidence>
<dbReference type="InterPro" id="IPR039708">
    <property type="entry name" value="MT1774/Rv1733c-like"/>
</dbReference>
<dbReference type="Proteomes" id="UP000516173">
    <property type="component" value="Chromosome"/>
</dbReference>
<proteinExistence type="predicted"/>